<dbReference type="InterPro" id="IPR026002">
    <property type="entry name" value="ATC_hydrolase-like"/>
</dbReference>
<dbReference type="Proteomes" id="UP000178526">
    <property type="component" value="Unassembled WGS sequence"/>
</dbReference>
<accession>A0A1F7RNF5</accession>
<evidence type="ECO:0000313" key="1">
    <source>
        <dbReference type="EMBL" id="OGL43053.1"/>
    </source>
</evidence>
<evidence type="ECO:0008006" key="3">
    <source>
        <dbReference type="Google" id="ProtNLM"/>
    </source>
</evidence>
<dbReference type="AlphaFoldDB" id="A0A1F7RNF5"/>
<evidence type="ECO:0000313" key="2">
    <source>
        <dbReference type="Proteomes" id="UP000178526"/>
    </source>
</evidence>
<name>A0A1F7RNF5_9BACT</name>
<proteinExistence type="predicted"/>
<sequence length="152" mass="17784">MLDITKQRDILLERFALYLPELYENLKRSLGKEKGVEIFKKVAEEKFKKSYEKIKNIPLDKLMKAEDASSQIFGWKLWIEERDEEGRKVWYEYLANCPHLAATKKYNIPAPCEPVCYMDFELLEKYGILKAKKVAHVLEGAEACCFKITAVK</sequence>
<dbReference type="EMBL" id="MGDB01000014">
    <property type="protein sequence ID" value="OGL43053.1"/>
    <property type="molecule type" value="Genomic_DNA"/>
</dbReference>
<gene>
    <name evidence="1" type="ORF">A2042_03805</name>
</gene>
<comment type="caution">
    <text evidence="1">The sequence shown here is derived from an EMBL/GenBank/DDBJ whole genome shotgun (WGS) entry which is preliminary data.</text>
</comment>
<protein>
    <recommendedName>
        <fullName evidence="3">L-2-amino-thiazoline-4-carboxylic acid hydrolase</fullName>
    </recommendedName>
</protein>
<organism evidence="1 2">
    <name type="scientific">Candidatus Schekmanbacteria bacterium GWA2_38_11</name>
    <dbReference type="NCBI Taxonomy" id="1817876"/>
    <lineage>
        <taxon>Bacteria</taxon>
        <taxon>Candidatus Schekmaniibacteriota</taxon>
    </lineage>
</organism>
<reference evidence="1 2" key="1">
    <citation type="journal article" date="2016" name="Nat. Commun.">
        <title>Thousands of microbial genomes shed light on interconnected biogeochemical processes in an aquifer system.</title>
        <authorList>
            <person name="Anantharaman K."/>
            <person name="Brown C.T."/>
            <person name="Hug L.A."/>
            <person name="Sharon I."/>
            <person name="Castelle C.J."/>
            <person name="Probst A.J."/>
            <person name="Thomas B.C."/>
            <person name="Singh A."/>
            <person name="Wilkins M.J."/>
            <person name="Karaoz U."/>
            <person name="Brodie E.L."/>
            <person name="Williams K.H."/>
            <person name="Hubbard S.S."/>
            <person name="Banfield J.F."/>
        </authorList>
    </citation>
    <scope>NUCLEOTIDE SEQUENCE [LARGE SCALE GENOMIC DNA]</scope>
</reference>
<dbReference type="Pfam" id="PF14196">
    <property type="entry name" value="ATC_hydrolase"/>
    <property type="match status" value="1"/>
</dbReference>